<accession>C4Y7V8</accession>
<dbReference type="AlphaFoldDB" id="C4Y7V8"/>
<dbReference type="KEGG" id="clu:CLUG_04286"/>
<reference evidence="2 3" key="1">
    <citation type="journal article" date="2009" name="Nature">
        <title>Evolution of pathogenicity and sexual reproduction in eight Candida genomes.</title>
        <authorList>
            <person name="Butler G."/>
            <person name="Rasmussen M.D."/>
            <person name="Lin M.F."/>
            <person name="Santos M.A."/>
            <person name="Sakthikumar S."/>
            <person name="Munro C.A."/>
            <person name="Rheinbay E."/>
            <person name="Grabherr M."/>
            <person name="Forche A."/>
            <person name="Reedy J.L."/>
            <person name="Agrafioti I."/>
            <person name="Arnaud M.B."/>
            <person name="Bates S."/>
            <person name="Brown A.J."/>
            <person name="Brunke S."/>
            <person name="Costanzo M.C."/>
            <person name="Fitzpatrick D.A."/>
            <person name="de Groot P.W."/>
            <person name="Harris D."/>
            <person name="Hoyer L.L."/>
            <person name="Hube B."/>
            <person name="Klis F.M."/>
            <person name="Kodira C."/>
            <person name="Lennard N."/>
            <person name="Logue M.E."/>
            <person name="Martin R."/>
            <person name="Neiman A.M."/>
            <person name="Nikolaou E."/>
            <person name="Quail M.A."/>
            <person name="Quinn J."/>
            <person name="Santos M.C."/>
            <person name="Schmitzberger F.F."/>
            <person name="Sherlock G."/>
            <person name="Shah P."/>
            <person name="Silverstein K.A."/>
            <person name="Skrzypek M.S."/>
            <person name="Soll D."/>
            <person name="Staggs R."/>
            <person name="Stansfield I."/>
            <person name="Stumpf M.P."/>
            <person name="Sudbery P.E."/>
            <person name="Srikantha T."/>
            <person name="Zeng Q."/>
            <person name="Berman J."/>
            <person name="Berriman M."/>
            <person name="Heitman J."/>
            <person name="Gow N.A."/>
            <person name="Lorenz M.C."/>
            <person name="Birren B.W."/>
            <person name="Kellis M."/>
            <person name="Cuomo C.A."/>
        </authorList>
    </citation>
    <scope>NUCLEOTIDE SEQUENCE [LARGE SCALE GENOMIC DNA]</scope>
    <source>
        <strain evidence="2 3">ATCC 42720</strain>
    </source>
</reference>
<feature type="compositionally biased region" description="Polar residues" evidence="1">
    <location>
        <begin position="90"/>
        <end position="104"/>
    </location>
</feature>
<feature type="region of interest" description="Disordered" evidence="1">
    <location>
        <begin position="1"/>
        <end position="113"/>
    </location>
</feature>
<sequence>MSNLNGNGSISVTPTSLVKETPVPSGNGSSLEIQMSLAKEMQRPMPLLNGNGSSSEIPTSLAREMPKPMSRPSGNGSNLETPMSLEREMQTSLLNGDGSTSATPMLSEREKPKSRLPAFLGESFSTDLLSFKTKDKKKILFFRPVSLSQYMSLQAKCKHWSVVLSILALD</sequence>
<evidence type="ECO:0000313" key="3">
    <source>
        <dbReference type="Proteomes" id="UP000007703"/>
    </source>
</evidence>
<organism evidence="2 3">
    <name type="scientific">Clavispora lusitaniae (strain ATCC 42720)</name>
    <name type="common">Yeast</name>
    <name type="synonym">Candida lusitaniae</name>
    <dbReference type="NCBI Taxonomy" id="306902"/>
    <lineage>
        <taxon>Eukaryota</taxon>
        <taxon>Fungi</taxon>
        <taxon>Dikarya</taxon>
        <taxon>Ascomycota</taxon>
        <taxon>Saccharomycotina</taxon>
        <taxon>Pichiomycetes</taxon>
        <taxon>Metschnikowiaceae</taxon>
        <taxon>Clavispora</taxon>
    </lineage>
</organism>
<gene>
    <name evidence="2" type="ORF">CLUG_04286</name>
</gene>
<dbReference type="InParanoid" id="C4Y7V8"/>
<dbReference type="Proteomes" id="UP000007703">
    <property type="component" value="Unassembled WGS sequence"/>
</dbReference>
<dbReference type="VEuPathDB" id="FungiDB:CLUG_04286"/>
<proteinExistence type="predicted"/>
<evidence type="ECO:0000313" key="2">
    <source>
        <dbReference type="EMBL" id="EEQ40158.1"/>
    </source>
</evidence>
<name>C4Y7V8_CLAL4</name>
<dbReference type="EMBL" id="CH408080">
    <property type="protein sequence ID" value="EEQ40158.1"/>
    <property type="molecule type" value="Genomic_DNA"/>
</dbReference>
<dbReference type="HOGENOM" id="CLU_1570463_0_0_1"/>
<evidence type="ECO:0000256" key="1">
    <source>
        <dbReference type="SAM" id="MobiDB-lite"/>
    </source>
</evidence>
<feature type="compositionally biased region" description="Polar residues" evidence="1">
    <location>
        <begin position="1"/>
        <end position="33"/>
    </location>
</feature>
<protein>
    <submittedName>
        <fullName evidence="2">Uncharacterized protein</fullName>
    </submittedName>
</protein>
<feature type="compositionally biased region" description="Polar residues" evidence="1">
    <location>
        <begin position="72"/>
        <end position="81"/>
    </location>
</feature>